<dbReference type="InterPro" id="IPR006027">
    <property type="entry name" value="NusB_RsmB_TIM44"/>
</dbReference>
<dbReference type="OrthoDB" id="9810297at2"/>
<dbReference type="InterPro" id="IPR001678">
    <property type="entry name" value="MeTrfase_RsmB-F_NOP2_dom"/>
</dbReference>
<evidence type="ECO:0000256" key="5">
    <source>
        <dbReference type="PROSITE-ProRule" id="PRU01023"/>
    </source>
</evidence>
<name>A0A1H9Q0S0_9ACTN</name>
<feature type="binding site" evidence="5">
    <location>
        <begin position="256"/>
        <end position="262"/>
    </location>
    <ligand>
        <name>S-adenosyl-L-methionine</name>
        <dbReference type="ChEBI" id="CHEBI:59789"/>
    </ligand>
</feature>
<keyword evidence="3 5" id="KW-0949">S-adenosyl-L-methionine</keyword>
<dbReference type="SUPFAM" id="SSF53335">
    <property type="entry name" value="S-adenosyl-L-methionine-dependent methyltransferases"/>
    <property type="match status" value="1"/>
</dbReference>
<dbReference type="InterPro" id="IPR029063">
    <property type="entry name" value="SAM-dependent_MTases_sf"/>
</dbReference>
<keyword evidence="4 5" id="KW-0694">RNA-binding</keyword>
<dbReference type="Gene3D" id="3.40.50.150">
    <property type="entry name" value="Vaccinia Virus protein VP39"/>
    <property type="match status" value="1"/>
</dbReference>
<dbReference type="Proteomes" id="UP000198815">
    <property type="component" value="Unassembled WGS sequence"/>
</dbReference>
<proteinExistence type="inferred from homology"/>
<dbReference type="Pfam" id="PF01189">
    <property type="entry name" value="Methyltr_RsmB-F"/>
    <property type="match status" value="1"/>
</dbReference>
<dbReference type="InterPro" id="IPR035926">
    <property type="entry name" value="NusB-like_sf"/>
</dbReference>
<dbReference type="PANTHER" id="PTHR22807">
    <property type="entry name" value="NOP2 YEAST -RELATED NOL1/NOP2/FMU SUN DOMAIN-CONTAINING"/>
    <property type="match status" value="1"/>
</dbReference>
<feature type="binding site" evidence="5">
    <location>
        <position position="281"/>
    </location>
    <ligand>
        <name>S-adenosyl-L-methionine</name>
        <dbReference type="ChEBI" id="CHEBI:59789"/>
    </ligand>
</feature>
<dbReference type="Gene3D" id="1.10.940.10">
    <property type="entry name" value="NusB-like"/>
    <property type="match status" value="1"/>
</dbReference>
<organism evidence="7 8">
    <name type="scientific">Propionibacterium cyclohexanicum</name>
    <dbReference type="NCBI Taxonomy" id="64702"/>
    <lineage>
        <taxon>Bacteria</taxon>
        <taxon>Bacillati</taxon>
        <taxon>Actinomycetota</taxon>
        <taxon>Actinomycetes</taxon>
        <taxon>Propionibacteriales</taxon>
        <taxon>Propionibacteriaceae</taxon>
        <taxon>Propionibacterium</taxon>
    </lineage>
</organism>
<evidence type="ECO:0000256" key="1">
    <source>
        <dbReference type="ARBA" id="ARBA00022603"/>
    </source>
</evidence>
<dbReference type="Pfam" id="PF01029">
    <property type="entry name" value="NusB"/>
    <property type="match status" value="1"/>
</dbReference>
<sequence>MDRPRRTALEALREIDRNGAYANLAARRVIEDQQLTGRDAAFVTELVFGTCRMLGSYDAIIELAAGRDLDSLQPDVLDILRLGAHQLLGTRVPARAAVDTSVALAAIVVGERVCGLVNAVLRKIARRDLAQWAQRLAGGDEERRRCLLTGHPQWIIDAFAEVLPTDEIDDLLVADNEAAEPTLVVRPGLCSRDELVEQGAEATRWSPWGGVRPGNPAQLPAVRSGRAGVQDEGSQLVCLATSRVPGLGGGRWLDMCAGPGGKSALLRGIAPEHQALLVAGEAQEHRAKLVSLALRRYPHQGHQVVVADGRRLPFPDGSFSLVLADVPCSGLGALRRRPESRWRRWPEDVGELAGLQRELLASALAACEPGGVVAYVTCSPHRGETLDVVGQFTEGPVEVLDAPALLPEVPGCAAHADPRFVQLWPHRHRTDAMFLALLRKAN</sequence>
<protein>
    <submittedName>
        <fullName evidence="7">16S rRNA (Cytosine967-C5)-methyltransferase</fullName>
    </submittedName>
</protein>
<dbReference type="GO" id="GO:0006355">
    <property type="term" value="P:regulation of DNA-templated transcription"/>
    <property type="evidence" value="ECO:0007669"/>
    <property type="project" value="InterPro"/>
</dbReference>
<dbReference type="InterPro" id="IPR023267">
    <property type="entry name" value="RCMT"/>
</dbReference>
<evidence type="ECO:0000256" key="2">
    <source>
        <dbReference type="ARBA" id="ARBA00022679"/>
    </source>
</evidence>
<feature type="domain" description="SAM-dependent MTase RsmB/NOP-type" evidence="6">
    <location>
        <begin position="155"/>
        <end position="441"/>
    </location>
</feature>
<reference evidence="7 8" key="1">
    <citation type="submission" date="2016-10" db="EMBL/GenBank/DDBJ databases">
        <authorList>
            <person name="de Groot N.N."/>
        </authorList>
    </citation>
    <scope>NUCLEOTIDE SEQUENCE [LARGE SCALE GENOMIC DNA]</scope>
    <source>
        <strain evidence="7 8">DSM 16859</strain>
    </source>
</reference>
<feature type="binding site" evidence="5">
    <location>
        <position position="325"/>
    </location>
    <ligand>
        <name>S-adenosyl-L-methionine</name>
        <dbReference type="ChEBI" id="CHEBI:59789"/>
    </ligand>
</feature>
<comment type="similarity">
    <text evidence="5">Belongs to the class I-like SAM-binding methyltransferase superfamily. RsmB/NOP family.</text>
</comment>
<keyword evidence="8" id="KW-1185">Reference proteome</keyword>
<dbReference type="STRING" id="64702.SAMN05443377_10270"/>
<dbReference type="EMBL" id="FOGZ01000002">
    <property type="protein sequence ID" value="SER54186.1"/>
    <property type="molecule type" value="Genomic_DNA"/>
</dbReference>
<dbReference type="GO" id="GO:0003723">
    <property type="term" value="F:RNA binding"/>
    <property type="evidence" value="ECO:0007669"/>
    <property type="project" value="UniProtKB-UniRule"/>
</dbReference>
<evidence type="ECO:0000256" key="3">
    <source>
        <dbReference type="ARBA" id="ARBA00022691"/>
    </source>
</evidence>
<dbReference type="PANTHER" id="PTHR22807:SF53">
    <property type="entry name" value="RIBOSOMAL RNA SMALL SUBUNIT METHYLTRANSFERASE B-RELATED"/>
    <property type="match status" value="1"/>
</dbReference>
<evidence type="ECO:0000313" key="8">
    <source>
        <dbReference type="Proteomes" id="UP000198815"/>
    </source>
</evidence>
<dbReference type="AlphaFoldDB" id="A0A1H9Q0S0"/>
<dbReference type="PROSITE" id="PS51686">
    <property type="entry name" value="SAM_MT_RSMB_NOP"/>
    <property type="match status" value="1"/>
</dbReference>
<keyword evidence="2 5" id="KW-0808">Transferase</keyword>
<evidence type="ECO:0000313" key="7">
    <source>
        <dbReference type="EMBL" id="SER54186.1"/>
    </source>
</evidence>
<gene>
    <name evidence="7" type="ORF">SAMN05443377_10270</name>
</gene>
<accession>A0A1H9Q0S0</accession>
<dbReference type="GO" id="GO:0001510">
    <property type="term" value="P:RNA methylation"/>
    <property type="evidence" value="ECO:0007669"/>
    <property type="project" value="InterPro"/>
</dbReference>
<evidence type="ECO:0000259" key="6">
    <source>
        <dbReference type="PROSITE" id="PS51686"/>
    </source>
</evidence>
<dbReference type="GO" id="GO:0008173">
    <property type="term" value="F:RNA methyltransferase activity"/>
    <property type="evidence" value="ECO:0007669"/>
    <property type="project" value="InterPro"/>
</dbReference>
<dbReference type="SUPFAM" id="SSF48013">
    <property type="entry name" value="NusB-like"/>
    <property type="match status" value="1"/>
</dbReference>
<dbReference type="PRINTS" id="PR02008">
    <property type="entry name" value="RCMTFAMILY"/>
</dbReference>
<keyword evidence="1 5" id="KW-0489">Methyltransferase</keyword>
<feature type="active site" description="Nucleophile" evidence="5">
    <location>
        <position position="378"/>
    </location>
</feature>
<dbReference type="InterPro" id="IPR049560">
    <property type="entry name" value="MeTrfase_RsmB-F_NOP2_cat"/>
</dbReference>
<feature type="binding site" evidence="5">
    <location>
        <position position="308"/>
    </location>
    <ligand>
        <name>S-adenosyl-L-methionine</name>
        <dbReference type="ChEBI" id="CHEBI:59789"/>
    </ligand>
</feature>
<evidence type="ECO:0000256" key="4">
    <source>
        <dbReference type="ARBA" id="ARBA00022884"/>
    </source>
</evidence>